<name>A0A066ZQY4_HYDMR</name>
<dbReference type="SUPFAM" id="SSF52540">
    <property type="entry name" value="P-loop containing nucleoside triphosphate hydrolases"/>
    <property type="match status" value="2"/>
</dbReference>
<keyword evidence="3" id="KW-0255">Endonuclease</keyword>
<dbReference type="GO" id="GO:0005829">
    <property type="term" value="C:cytosol"/>
    <property type="evidence" value="ECO:0007669"/>
    <property type="project" value="TreeGrafter"/>
</dbReference>
<dbReference type="Pfam" id="PF04851">
    <property type="entry name" value="ResIII"/>
    <property type="match status" value="1"/>
</dbReference>
<dbReference type="RefSeq" id="WP_029911804.1">
    <property type="nucleotide sequence ID" value="NZ_AP020335.1"/>
</dbReference>
<dbReference type="Gene3D" id="3.40.50.300">
    <property type="entry name" value="P-loop containing nucleotide triphosphate hydrolases"/>
    <property type="match status" value="2"/>
</dbReference>
<evidence type="ECO:0000313" key="3">
    <source>
        <dbReference type="EMBL" id="KDN96183.1"/>
    </source>
</evidence>
<keyword evidence="3" id="KW-0378">Hydrolase</keyword>
<comment type="caution">
    <text evidence="3">The sequence shown here is derived from an EMBL/GenBank/DDBJ whole genome shotgun (WGS) entry which is preliminary data.</text>
</comment>
<feature type="domain" description="Helicase/UvrB N-terminal" evidence="1">
    <location>
        <begin position="75"/>
        <end position="264"/>
    </location>
</feature>
<sequence>MMAGFNFEKDLAHQTDAAQSIMAVFGKVAKVEIHPQPAMAMLSNPVASFNSDVEFGMTVIDIQKNNQIIKPNSITTVNKRSRILDISMETGTGKTYTYTKAIFELNKAFGMTKFIVVVPTLSIKAGTVSFLRAEATKRHFMESYSDKQLKVHVVESQKGNRSKKAYMPHSIIEFVEAQKHANPALDKTIHVMVINAGMINSDTLSKKFDTRINDAYDNLFDAIASVNPITIIDEPHKFKQENATWQNILKFGSQYTLRFGATFDNNYENLIHELSAVDAFNQDLVKGVVADIEMFDDGSEEYIKLLSYGAKATREVEIISGKNKGQTANKEFPEATFEYFDGTKKKTFKLIEGESLSVIHSEMNGIYIEKLNTQKVLLSNGLELKSNQKISPYSYSSTIQDKMIAKAVKRHFEIEKSLLSRDVKIKPLTLFFIDDIEGYRGNHEITGDLKTKFEALLKQHIETLLKTDDITPFYRSYLESSLKDLSVCHGGYFAQDNSESDEAIEQEVAEILHDKETLLSLDNTRRFIFSKWTLREGWDNPNVFQICKLRSSGSQTSKLQEVGRGLRLPVNEFMSRVKNESFDLYYYVDFSERDFAEQLVNEINEKSGQTPVEELTKLTDEVVQRIVAKYPEQSADSIRNTLGEAGAIDFSGNFKEGGLDIIKAEFPNAFEATGGLKKGKVRVEGKTKSKASIRIGKYNELRELWEAINQRVILEYKIDDEYKFQTIFESYLLDNQETFKPRGSITQTKRLTFDQGLASLQEEDDLNNEILPIVTLHYRQFIEELAVLLGVNMITLHKAFLAVKDDLNINDYLSHQTIRTIKAQFHKYLLDHAFSKFHIGYQQVSNKVHPTVFTNEKGKPLTNIPAHNLGGHFDDSKPADQYLFEEVFYDSPLEQENIKKSITGVSVFTKIPRNSIRIPVAGGGTYSPDFAYVIEYDGGQKQLNLIIETKDKEKRALFDDEKQKLKHAQKLFSSLKKGFEVRFETQFKNTQIKELLQSAIKN</sequence>
<gene>
    <name evidence="3" type="ORF">EI16_07810</name>
</gene>
<feature type="domain" description="Type III restriction enzyme C-terminal endonuclease" evidence="2">
    <location>
        <begin position="881"/>
        <end position="988"/>
    </location>
</feature>
<dbReference type="GO" id="GO:0015668">
    <property type="term" value="F:type III site-specific deoxyribonuclease activity"/>
    <property type="evidence" value="ECO:0007669"/>
    <property type="project" value="InterPro"/>
</dbReference>
<dbReference type="STRING" id="28885.EI16_07810"/>
<dbReference type="GO" id="GO:0003677">
    <property type="term" value="F:DNA binding"/>
    <property type="evidence" value="ECO:0007669"/>
    <property type="project" value="InterPro"/>
</dbReference>
<dbReference type="PANTHER" id="PTHR47396:SF1">
    <property type="entry name" value="ATP-DEPENDENT HELICASE IRC3-RELATED"/>
    <property type="match status" value="1"/>
</dbReference>
<organism evidence="3 4">
    <name type="scientific">Hydrogenovibrio marinus</name>
    <dbReference type="NCBI Taxonomy" id="28885"/>
    <lineage>
        <taxon>Bacteria</taxon>
        <taxon>Pseudomonadati</taxon>
        <taxon>Pseudomonadota</taxon>
        <taxon>Gammaproteobacteria</taxon>
        <taxon>Thiotrichales</taxon>
        <taxon>Piscirickettsiaceae</taxon>
        <taxon>Hydrogenovibrio</taxon>
    </lineage>
</organism>
<evidence type="ECO:0000259" key="1">
    <source>
        <dbReference type="Pfam" id="PF04851"/>
    </source>
</evidence>
<dbReference type="InterPro" id="IPR027417">
    <property type="entry name" value="P-loop_NTPase"/>
</dbReference>
<dbReference type="Pfam" id="PF19778">
    <property type="entry name" value="RE_endonuc"/>
    <property type="match status" value="1"/>
</dbReference>
<dbReference type="GO" id="GO:0005524">
    <property type="term" value="F:ATP binding"/>
    <property type="evidence" value="ECO:0007669"/>
    <property type="project" value="InterPro"/>
</dbReference>
<dbReference type="InterPro" id="IPR006935">
    <property type="entry name" value="Helicase/UvrB_N"/>
</dbReference>
<accession>A0A066ZQY4</accession>
<dbReference type="PANTHER" id="PTHR47396">
    <property type="entry name" value="TYPE I RESTRICTION ENZYME ECOKI R PROTEIN"/>
    <property type="match status" value="1"/>
</dbReference>
<protein>
    <submittedName>
        <fullName evidence="3">Restriction endonuclease EcoPI subunit R</fullName>
    </submittedName>
</protein>
<keyword evidence="3" id="KW-0540">Nuclease</keyword>
<evidence type="ECO:0000313" key="4">
    <source>
        <dbReference type="Proteomes" id="UP000027341"/>
    </source>
</evidence>
<dbReference type="EMBL" id="JMIU01000001">
    <property type="protein sequence ID" value="KDN96183.1"/>
    <property type="molecule type" value="Genomic_DNA"/>
</dbReference>
<evidence type="ECO:0000259" key="2">
    <source>
        <dbReference type="Pfam" id="PF19778"/>
    </source>
</evidence>
<proteinExistence type="predicted"/>
<reference evidence="3 4" key="1">
    <citation type="submission" date="2014-04" db="EMBL/GenBank/DDBJ databases">
        <title>Draft genome sequence of Hydrogenovibrio marinus MH-110, a model organism for aerobic H2 metabolism.</title>
        <authorList>
            <person name="Cha H.J."/>
            <person name="Jo B.H."/>
            <person name="Hwang B.H."/>
        </authorList>
    </citation>
    <scope>NUCLEOTIDE SEQUENCE [LARGE SCALE GENOMIC DNA]</scope>
    <source>
        <strain evidence="3 4">MH-110</strain>
    </source>
</reference>
<dbReference type="InterPro" id="IPR045572">
    <property type="entry name" value="RE_endonuc_C"/>
</dbReference>
<dbReference type="NCBIfam" id="NF012027">
    <property type="entry name" value="PRK15483.1"/>
    <property type="match status" value="1"/>
</dbReference>
<dbReference type="AlphaFoldDB" id="A0A066ZQY4"/>
<dbReference type="Proteomes" id="UP000027341">
    <property type="component" value="Unassembled WGS sequence"/>
</dbReference>
<keyword evidence="4" id="KW-1185">Reference proteome</keyword>
<dbReference type="InterPro" id="IPR050742">
    <property type="entry name" value="Helicase_Restrict-Modif_Enz"/>
</dbReference>